<name>A0ACC6P7A8_9BACL</name>
<evidence type="ECO:0000313" key="2">
    <source>
        <dbReference type="Proteomes" id="UP001380953"/>
    </source>
</evidence>
<sequence>MEFRYEERRGNVTEQNASRERIRQVLDQMDDLNRTYCGLTVSDNLYIQCAGSYEEMIVEIRVPHPDGFRHYAIGQILEPGGEVVETFHAETTEMLFHSFTETHDIPSEFVKRDMTDELKSLN</sequence>
<dbReference type="Proteomes" id="UP001380953">
    <property type="component" value="Unassembled WGS sequence"/>
</dbReference>
<reference evidence="1" key="1">
    <citation type="submission" date="2024-03" db="EMBL/GenBank/DDBJ databases">
        <title>Whole genome sequecning of epiphytes from Marcgravia umbellata leaves.</title>
        <authorList>
            <person name="Kumar G."/>
            <person name="Savka M.A."/>
        </authorList>
    </citation>
    <scope>NUCLEOTIDE SEQUENCE</scope>
    <source>
        <strain evidence="1">RIT_BL5</strain>
    </source>
</reference>
<protein>
    <submittedName>
        <fullName evidence="1">Uncharacterized protein</fullName>
    </submittedName>
</protein>
<accession>A0ACC6P7A8</accession>
<evidence type="ECO:0000313" key="1">
    <source>
        <dbReference type="EMBL" id="MEJ8302809.1"/>
    </source>
</evidence>
<gene>
    <name evidence="1" type="ORF">WKI47_02650</name>
</gene>
<dbReference type="EMBL" id="JBBKAR010000006">
    <property type="protein sequence ID" value="MEJ8302809.1"/>
    <property type="molecule type" value="Genomic_DNA"/>
</dbReference>
<organism evidence="1 2">
    <name type="scientific">Saccharibacillus sacchari</name>
    <dbReference type="NCBI Taxonomy" id="456493"/>
    <lineage>
        <taxon>Bacteria</taxon>
        <taxon>Bacillati</taxon>
        <taxon>Bacillota</taxon>
        <taxon>Bacilli</taxon>
        <taxon>Bacillales</taxon>
        <taxon>Paenibacillaceae</taxon>
        <taxon>Saccharibacillus</taxon>
    </lineage>
</organism>
<comment type="caution">
    <text evidence="1">The sequence shown here is derived from an EMBL/GenBank/DDBJ whole genome shotgun (WGS) entry which is preliminary data.</text>
</comment>
<proteinExistence type="predicted"/>
<keyword evidence="2" id="KW-1185">Reference proteome</keyword>